<evidence type="ECO:0000313" key="2">
    <source>
        <dbReference type="Proteomes" id="UP000006620"/>
    </source>
</evidence>
<dbReference type="KEGG" id="pms:KNP414_05261"/>
<sequence length="38" mass="4319">MQPTLCVTGIRQEAGEGPSHPDNRMVFLFISRKVSMRE</sequence>
<accession>F8FE26</accession>
<dbReference type="HOGENOM" id="CLU_3330999_0_0_9"/>
<organism evidence="1 2">
    <name type="scientific">Paenibacillus mucilaginosus (strain KNP414)</name>
    <dbReference type="NCBI Taxonomy" id="1036673"/>
    <lineage>
        <taxon>Bacteria</taxon>
        <taxon>Bacillati</taxon>
        <taxon>Bacillota</taxon>
        <taxon>Bacilli</taxon>
        <taxon>Bacillales</taxon>
        <taxon>Paenibacillaceae</taxon>
        <taxon>Paenibacillus</taxon>
    </lineage>
</organism>
<name>F8FE26_PAEMK</name>
<proteinExistence type="predicted"/>
<dbReference type="EMBL" id="CP002869">
    <property type="protein sequence ID" value="AEI43785.1"/>
    <property type="molecule type" value="Genomic_DNA"/>
</dbReference>
<reference evidence="2" key="1">
    <citation type="submission" date="2011-06" db="EMBL/GenBank/DDBJ databases">
        <title>Complete genome sequence of Paenibacillus mucilaginosus KNP414.</title>
        <authorList>
            <person name="Wang J."/>
            <person name="Hu S."/>
            <person name="Hu X."/>
            <person name="Zhang B."/>
            <person name="Dong D."/>
            <person name="Zhang S."/>
            <person name="Zhao K."/>
            <person name="Wu D."/>
        </authorList>
    </citation>
    <scope>NUCLEOTIDE SEQUENCE [LARGE SCALE GENOMIC DNA]</scope>
    <source>
        <strain evidence="2">KNP414</strain>
    </source>
</reference>
<protein>
    <submittedName>
        <fullName evidence="1">Uncharacterized protein</fullName>
    </submittedName>
</protein>
<dbReference type="PATRIC" id="fig|1036673.3.peg.4872"/>
<gene>
    <name evidence="1" type="ordered locus">KNP414_05261</name>
</gene>
<reference evidence="1 2" key="2">
    <citation type="journal article" date="2013" name="Genome Announc.">
        <title>Genome Sequence of Growth-Improving Paenibacillus mucilaginosus Strain KNP414.</title>
        <authorList>
            <person name="Lu J.J."/>
            <person name="Wang J.F."/>
            <person name="Hu X.F."/>
        </authorList>
    </citation>
    <scope>NUCLEOTIDE SEQUENCE [LARGE SCALE GENOMIC DNA]</scope>
    <source>
        <strain evidence="1 2">KNP414</strain>
    </source>
</reference>
<dbReference type="Proteomes" id="UP000006620">
    <property type="component" value="Chromosome"/>
</dbReference>
<dbReference type="AlphaFoldDB" id="F8FE26"/>
<evidence type="ECO:0000313" key="1">
    <source>
        <dbReference type="EMBL" id="AEI43785.1"/>
    </source>
</evidence>